<comment type="similarity">
    <text evidence="1">Belongs to the isocitrate lyase/PEP mutase superfamily. Oxaloacetate decarboxylase family.</text>
</comment>
<dbReference type="SUPFAM" id="SSF51621">
    <property type="entry name" value="Phosphoenolpyruvate/pyruvate domain"/>
    <property type="match status" value="1"/>
</dbReference>
<evidence type="ECO:0000313" key="8">
    <source>
        <dbReference type="Proteomes" id="UP000191010"/>
    </source>
</evidence>
<evidence type="ECO:0000313" key="7">
    <source>
        <dbReference type="EMBL" id="AQW67559.1"/>
    </source>
</evidence>
<dbReference type="HAMAP" id="MF_01299">
    <property type="entry name" value="OadC"/>
    <property type="match status" value="1"/>
</dbReference>
<name>A0ABM6IZM5_9PSED</name>
<dbReference type="Pfam" id="PF13714">
    <property type="entry name" value="PEP_mutase"/>
    <property type="match status" value="1"/>
</dbReference>
<keyword evidence="4 6" id="KW-0460">Magnesium</keyword>
<sequence length="291" mass="31539">MIMPKASHQDLRIAFRELLASGSCYHTASVFDPMSARIAADLGFEVGILGGSVASLQVLAAPDFALITLSEFVEQATRIGRVAQLPVLADADHGYGNALNVMRTVTELERAGVAALTIEDTLLPAQFGRKSTDLISVEEGVGKIRAGLEARVDSSLSIIARTNAGVLSTEEVIVRTQSYQKAGADGICMVGVKDFDQLEQIASHLTVPLMLVTYGNPNLHDDERLASLGVRIAVDGHAAYFAAIKATYDCLRQQRGQQHKSDNLSATELSHTYTQPEDYIRWAKEYMSVEE</sequence>
<comment type="function">
    <text evidence="6">Catalyzes the decarboxylation of oxaloacetate into pyruvate. Seems to play a role in maintaining cellular concentrations of bicarbonate and pyruvate.</text>
</comment>
<comment type="subunit">
    <text evidence="6">Homotetramer; dimer of dimers.</text>
</comment>
<feature type="binding site" evidence="6">
    <location>
        <position position="52"/>
    </location>
    <ligand>
        <name>substrate</name>
    </ligand>
</feature>
<evidence type="ECO:0000256" key="3">
    <source>
        <dbReference type="ARBA" id="ARBA00022793"/>
    </source>
</evidence>
<dbReference type="EMBL" id="CP019952">
    <property type="protein sequence ID" value="AQW67559.1"/>
    <property type="molecule type" value="Genomic_DNA"/>
</dbReference>
<keyword evidence="3 6" id="KW-0210">Decarboxylase</keyword>
<comment type="catalytic activity">
    <reaction evidence="6">
        <text>oxaloacetate + H(+) = pyruvate + CO2</text>
        <dbReference type="Rhea" id="RHEA:15641"/>
        <dbReference type="ChEBI" id="CHEBI:15361"/>
        <dbReference type="ChEBI" id="CHEBI:15378"/>
        <dbReference type="ChEBI" id="CHEBI:16452"/>
        <dbReference type="ChEBI" id="CHEBI:16526"/>
        <dbReference type="EC" id="4.1.1.112"/>
    </reaction>
</comment>
<accession>A0ABM6IZM5</accession>
<keyword evidence="8" id="KW-1185">Reference proteome</keyword>
<evidence type="ECO:0000256" key="2">
    <source>
        <dbReference type="ARBA" id="ARBA00022723"/>
    </source>
</evidence>
<dbReference type="InterPro" id="IPR040442">
    <property type="entry name" value="Pyrv_kinase-like_dom_sf"/>
</dbReference>
<evidence type="ECO:0000256" key="5">
    <source>
        <dbReference type="ARBA" id="ARBA00023239"/>
    </source>
</evidence>
<feature type="binding site" evidence="6">
    <location>
        <position position="237"/>
    </location>
    <ligand>
        <name>substrate</name>
    </ligand>
</feature>
<proteinExistence type="inferred from homology"/>
<feature type="binding site" evidence="6">
    <location>
        <position position="161"/>
    </location>
    <ligand>
        <name>substrate</name>
    </ligand>
</feature>
<dbReference type="Gene3D" id="3.20.20.60">
    <property type="entry name" value="Phosphoenolpyruvate-binding domains"/>
    <property type="match status" value="1"/>
</dbReference>
<keyword evidence="5 6" id="KW-0456">Lyase</keyword>
<dbReference type="Proteomes" id="UP000191010">
    <property type="component" value="Chromosome"/>
</dbReference>
<comment type="cofactor">
    <cofactor evidence="6">
        <name>Mg(2+)</name>
        <dbReference type="ChEBI" id="CHEBI:18420"/>
    </cofactor>
    <text evidence="6">Binds 1 Mg(2+) ion per subunit.</text>
</comment>
<dbReference type="InterPro" id="IPR039556">
    <property type="entry name" value="ICL/PEPM"/>
</dbReference>
<gene>
    <name evidence="7" type="ORF">B2J77_04555</name>
</gene>
<dbReference type="PANTHER" id="PTHR42905">
    <property type="entry name" value="PHOSPHOENOLPYRUVATE CARBOXYLASE"/>
    <property type="match status" value="1"/>
</dbReference>
<evidence type="ECO:0000256" key="6">
    <source>
        <dbReference type="HAMAP-Rule" id="MF_01299"/>
    </source>
</evidence>
<evidence type="ECO:0000256" key="4">
    <source>
        <dbReference type="ARBA" id="ARBA00022842"/>
    </source>
</evidence>
<evidence type="ECO:0000256" key="1">
    <source>
        <dbReference type="ARBA" id="ARBA00005838"/>
    </source>
</evidence>
<dbReference type="CDD" id="cd00377">
    <property type="entry name" value="ICL_PEPM"/>
    <property type="match status" value="1"/>
</dbReference>
<dbReference type="InterPro" id="IPR023687">
    <property type="entry name" value="Oxaloacetate_deCOase_bac"/>
</dbReference>
<dbReference type="InterPro" id="IPR015813">
    <property type="entry name" value="Pyrv/PenolPyrv_kinase-like_dom"/>
</dbReference>
<reference evidence="7 8" key="1">
    <citation type="submission" date="2017-02" db="EMBL/GenBank/DDBJ databases">
        <authorList>
            <person name="Guo L."/>
        </authorList>
    </citation>
    <scope>NUCLEOTIDE SEQUENCE [LARGE SCALE GENOMIC DNA]</scope>
    <source>
        <strain evidence="7 8">PRS09-11288</strain>
    </source>
</reference>
<dbReference type="PANTHER" id="PTHR42905:SF3">
    <property type="entry name" value="OXALOACETATE DECARBOXYLASE"/>
    <property type="match status" value="1"/>
</dbReference>
<feature type="binding site" evidence="6">
    <location>
        <position position="90"/>
    </location>
    <ligand>
        <name>Mg(2+)</name>
        <dbReference type="ChEBI" id="CHEBI:18420"/>
    </ligand>
</feature>
<keyword evidence="2 6" id="KW-0479">Metal-binding</keyword>
<dbReference type="EC" id="4.1.1.112" evidence="6"/>
<comment type="similarity">
    <text evidence="6">Belongs to the isocitrate lyase family. Oxaloacetate decarboxylase subfamily.</text>
</comment>
<protein>
    <recommendedName>
        <fullName evidence="6">Oxaloacetate decarboxylase</fullName>
        <ecNumber evidence="6">4.1.1.112</ecNumber>
    </recommendedName>
</protein>
<organism evidence="7 8">
    <name type="scientific">Pseudomonas parafulva</name>
    <dbReference type="NCBI Taxonomy" id="157782"/>
    <lineage>
        <taxon>Bacteria</taxon>
        <taxon>Pseudomonadati</taxon>
        <taxon>Pseudomonadota</taxon>
        <taxon>Gammaproteobacteria</taxon>
        <taxon>Pseudomonadales</taxon>
        <taxon>Pseudomonadaceae</taxon>
        <taxon>Pseudomonas</taxon>
    </lineage>
</organism>